<evidence type="ECO:0000313" key="3">
    <source>
        <dbReference type="Proteomes" id="UP000321578"/>
    </source>
</evidence>
<feature type="transmembrane region" description="Helical" evidence="1">
    <location>
        <begin position="219"/>
        <end position="241"/>
    </location>
</feature>
<dbReference type="RefSeq" id="WP_147088452.1">
    <property type="nucleotide sequence ID" value="NZ_VORM01000048.1"/>
</dbReference>
<proteinExistence type="predicted"/>
<evidence type="ECO:0000256" key="1">
    <source>
        <dbReference type="SAM" id="Phobius"/>
    </source>
</evidence>
<accession>A0A5C6ZD16</accession>
<gene>
    <name evidence="2" type="ORF">ESY86_19835</name>
</gene>
<dbReference type="AlphaFoldDB" id="A0A5C6ZD16"/>
<sequence>MSLVNCLECNQKISDKAIACPHCGNPMNVSVTELENSSGLLSFPNLPENLELREKIEHTTFHGHYNNNENSDLTLTKSGDVIIYSFENGVEISVNHEYGIQKLEIHKEQIISIKQTSFSEIKEIDKSVMGRALVGGLILGPIGAIVGGISGVGSNKKNIEKYYLVINYWSIDTKTIQTLLFSADKMFITSFIRVFENDLKYIEISKKVHEETGKWTKDATYGLIALIIFVVLFVIIIIGIFS</sequence>
<dbReference type="EMBL" id="VORO01000050">
    <property type="protein sequence ID" value="TXD86582.1"/>
    <property type="molecule type" value="Genomic_DNA"/>
</dbReference>
<feature type="transmembrane region" description="Helical" evidence="1">
    <location>
        <begin position="132"/>
        <end position="153"/>
    </location>
</feature>
<reference evidence="2 3" key="1">
    <citation type="submission" date="2019-08" db="EMBL/GenBank/DDBJ databases">
        <title>Genomes of Subsaximicrobium wynnwilliamsii strains.</title>
        <authorList>
            <person name="Bowman J.P."/>
        </authorList>
    </citation>
    <scope>NUCLEOTIDE SEQUENCE [LARGE SCALE GENOMIC DNA]</scope>
    <source>
        <strain evidence="2 3">2-80-2</strain>
    </source>
</reference>
<keyword evidence="1" id="KW-0812">Transmembrane</keyword>
<keyword evidence="3" id="KW-1185">Reference proteome</keyword>
<keyword evidence="1" id="KW-0472">Membrane</keyword>
<dbReference type="OrthoDB" id="1271222at2"/>
<comment type="caution">
    <text evidence="2">The sequence shown here is derived from an EMBL/GenBank/DDBJ whole genome shotgun (WGS) entry which is preliminary data.</text>
</comment>
<dbReference type="Proteomes" id="UP000321578">
    <property type="component" value="Unassembled WGS sequence"/>
</dbReference>
<organism evidence="2 3">
    <name type="scientific">Subsaximicrobium wynnwilliamsii</name>
    <dbReference type="NCBI Taxonomy" id="291179"/>
    <lineage>
        <taxon>Bacteria</taxon>
        <taxon>Pseudomonadati</taxon>
        <taxon>Bacteroidota</taxon>
        <taxon>Flavobacteriia</taxon>
        <taxon>Flavobacteriales</taxon>
        <taxon>Flavobacteriaceae</taxon>
        <taxon>Subsaximicrobium</taxon>
    </lineage>
</organism>
<keyword evidence="1" id="KW-1133">Transmembrane helix</keyword>
<protein>
    <submittedName>
        <fullName evidence="2">Zinc ribbon domain-containing protein</fullName>
    </submittedName>
</protein>
<evidence type="ECO:0000313" key="2">
    <source>
        <dbReference type="EMBL" id="TXD86582.1"/>
    </source>
</evidence>
<name>A0A5C6ZD16_9FLAO</name>